<dbReference type="InterPro" id="IPR018834">
    <property type="entry name" value="DNA/RNA-bd_Est1-type"/>
</dbReference>
<dbReference type="InterPro" id="IPR019458">
    <property type="entry name" value="Est1-like_N"/>
</dbReference>
<evidence type="ECO:0000256" key="1">
    <source>
        <dbReference type="ARBA" id="ARBA00022737"/>
    </source>
</evidence>
<reference evidence="4" key="1">
    <citation type="journal article" date="2016" name="Nat. Genet.">
        <title>A high-quality carrot genome assembly provides new insights into carotenoid accumulation and asterid genome evolution.</title>
        <authorList>
            <person name="Iorizzo M."/>
            <person name="Ellison S."/>
            <person name="Senalik D."/>
            <person name="Zeng P."/>
            <person name="Satapoomin P."/>
            <person name="Huang J."/>
            <person name="Bowman M."/>
            <person name="Iovene M."/>
            <person name="Sanseverino W."/>
            <person name="Cavagnaro P."/>
            <person name="Yildiz M."/>
            <person name="Macko-Podgorni A."/>
            <person name="Moranska E."/>
            <person name="Grzebelus E."/>
            <person name="Grzebelus D."/>
            <person name="Ashrafi H."/>
            <person name="Zheng Z."/>
            <person name="Cheng S."/>
            <person name="Spooner D."/>
            <person name="Van Deynze A."/>
            <person name="Simon P."/>
        </authorList>
    </citation>
    <scope>NUCLEOTIDE SEQUENCE</scope>
    <source>
        <tissue evidence="4">Leaf</tissue>
    </source>
</reference>
<evidence type="ECO:0000313" key="5">
    <source>
        <dbReference type="Proteomes" id="UP000077755"/>
    </source>
</evidence>
<feature type="domain" description="DNA/RNA-binding" evidence="2">
    <location>
        <begin position="203"/>
        <end position="519"/>
    </location>
</feature>
<sequence>MNTEAHAVDEDDREKENNLLEVVSAERKLWALIHSKGLLRIDVQELYHKARSGYEDMIINDREGMELQDVEYCLWKLHYKHIDEFRKRIRHSSGSAENKKIGTSQNVASLQNNIEDHVEGFKTFLSDASLFYKDMIRKMRESCGLSEELLLSSKDYSSFSVVPANLLKCQYACHRFLVCLGDLARYKELCQKSENRNCKWSVAANYYFEAATVYPDSGNPHNQLALLATYVADEFLALYHCVRSLAIKEPFPDAWDNLMLLFEKNKSSPVHSLSSEIQYDISRPSERCFLRTKSQESSVSSNKKLEVTELASSGINDLWPLFVRMISFFFVKSRLEDFHCAFSSTLRKLEAVLALKETELKVSLESYGRLDAARSGPYRAIQLVSILIIIIHNLPEITKVNTSVDKNETEQSAFSKLAWTTTFIFMGRVIERCLEDMNGDSCPLLFTVLVFVEWLVGVLDKAELYSAHENVKNAAAYFFGVFCSLLNHLDNKEGEVKFLDRNAFWEDYELRGFSPVAHAHMQLDFSTQGEQIRNYDNGYTSRAHRILHAAMRIVEVSKTTRKWLSYDKVGRKFNAAEMIQSFDRREAEEMKVSHAKELKHDELYEKEISEENQDKPSVKNENASVDDEEVILFNPITRHNSEPIHSLLMSKGQMSLHEKDDQTASSDEVLRRATSLLLPQNQGQLESPKLYSGTTDFRFSKPYSQPEQTVIDSSAYPAGPPSLSGWVFNRESMHADSDKGPKAFHRHDLDPIAEMPSASLGGLSVNEKEFSPTTYNPSPLYVAPLPSAPQLPADANWLKGHSSNFQESKTGAKIREAEGILGPTPTTRYPNLSPTHGPFSPRLANFIDGYPPLLGMSSSEWLYQYRNSHIVEQANDRIWPVQVNAPGDFGNFYSHDASRFDFFDRWGNPLPSSPMVYLDNPHLNTNLPLYGVEEQRREKLFHGYQRPISYGCVTATDLGAEKPPLLQYLQEREWQLQRENKLRGPPYMGN</sequence>
<gene>
    <name evidence="4" type="ORF">DCAR_0831357</name>
</gene>
<organism evidence="4 5">
    <name type="scientific">Daucus carota subsp. sativus</name>
    <name type="common">Carrot</name>
    <dbReference type="NCBI Taxonomy" id="79200"/>
    <lineage>
        <taxon>Eukaryota</taxon>
        <taxon>Viridiplantae</taxon>
        <taxon>Streptophyta</taxon>
        <taxon>Embryophyta</taxon>
        <taxon>Tracheophyta</taxon>
        <taxon>Spermatophyta</taxon>
        <taxon>Magnoliopsida</taxon>
        <taxon>eudicotyledons</taxon>
        <taxon>Gunneridae</taxon>
        <taxon>Pentapetalae</taxon>
        <taxon>asterids</taxon>
        <taxon>campanulids</taxon>
        <taxon>Apiales</taxon>
        <taxon>Apiaceae</taxon>
        <taxon>Apioideae</taxon>
        <taxon>Scandiceae</taxon>
        <taxon>Daucinae</taxon>
        <taxon>Daucus</taxon>
        <taxon>Daucus sect. Daucus</taxon>
    </lineage>
</organism>
<dbReference type="GO" id="GO:0000184">
    <property type="term" value="P:nuclear-transcribed mRNA catabolic process, nonsense-mediated decay"/>
    <property type="evidence" value="ECO:0007669"/>
    <property type="project" value="TreeGrafter"/>
</dbReference>
<dbReference type="GO" id="GO:0005697">
    <property type="term" value="C:telomerase holoenzyme complex"/>
    <property type="evidence" value="ECO:0007669"/>
    <property type="project" value="TreeGrafter"/>
</dbReference>
<dbReference type="InterPro" id="IPR011990">
    <property type="entry name" value="TPR-like_helical_dom_sf"/>
</dbReference>
<reference evidence="4" key="2">
    <citation type="submission" date="2022-03" db="EMBL/GenBank/DDBJ databases">
        <title>Draft title - Genomic analysis of global carrot germplasm unveils the trajectory of domestication and the origin of high carotenoid orange carrot.</title>
        <authorList>
            <person name="Iorizzo M."/>
            <person name="Ellison S."/>
            <person name="Senalik D."/>
            <person name="Macko-Podgorni A."/>
            <person name="Grzebelus D."/>
            <person name="Bostan H."/>
            <person name="Rolling W."/>
            <person name="Curaba J."/>
            <person name="Simon P."/>
        </authorList>
    </citation>
    <scope>NUCLEOTIDE SEQUENCE</scope>
    <source>
        <tissue evidence="4">Leaf</tissue>
    </source>
</reference>
<dbReference type="AlphaFoldDB" id="A0AAF0XPF8"/>
<dbReference type="GO" id="GO:0070034">
    <property type="term" value="F:telomerase RNA binding"/>
    <property type="evidence" value="ECO:0007669"/>
    <property type="project" value="TreeGrafter"/>
</dbReference>
<feature type="domain" description="Telomerase activating protein Est1-like N-terminal" evidence="3">
    <location>
        <begin position="70"/>
        <end position="190"/>
    </location>
</feature>
<dbReference type="Pfam" id="PF10373">
    <property type="entry name" value="EST1_DNA_bind"/>
    <property type="match status" value="1"/>
</dbReference>
<evidence type="ECO:0008006" key="6">
    <source>
        <dbReference type="Google" id="ProtNLM"/>
    </source>
</evidence>
<dbReference type="SUPFAM" id="SSF48452">
    <property type="entry name" value="TPR-like"/>
    <property type="match status" value="1"/>
</dbReference>
<accession>A0AAF0XPF8</accession>
<keyword evidence="5" id="KW-1185">Reference proteome</keyword>
<dbReference type="PANTHER" id="PTHR15696:SF0">
    <property type="entry name" value="TELOMERASE-BINDING PROTEIN EST1A"/>
    <property type="match status" value="1"/>
</dbReference>
<dbReference type="Proteomes" id="UP000077755">
    <property type="component" value="Chromosome 8"/>
</dbReference>
<dbReference type="Gene3D" id="1.25.40.10">
    <property type="entry name" value="Tetratricopeptide repeat domain"/>
    <property type="match status" value="1"/>
</dbReference>
<dbReference type="PANTHER" id="PTHR15696">
    <property type="entry name" value="SMG-7 SUPPRESSOR WITH MORPHOLOGICAL EFFECT ON GENITALIA PROTEIN 7"/>
    <property type="match status" value="1"/>
</dbReference>
<evidence type="ECO:0000259" key="3">
    <source>
        <dbReference type="Pfam" id="PF10374"/>
    </source>
</evidence>
<proteinExistence type="predicted"/>
<dbReference type="FunFam" id="1.25.40.10:FF:000225">
    <property type="entry name" value="Protein SMG7"/>
    <property type="match status" value="1"/>
</dbReference>
<dbReference type="InterPro" id="IPR045153">
    <property type="entry name" value="Est1/Ebs1-like"/>
</dbReference>
<evidence type="ECO:0000259" key="2">
    <source>
        <dbReference type="Pfam" id="PF10373"/>
    </source>
</evidence>
<name>A0AAF0XPF8_DAUCS</name>
<protein>
    <recommendedName>
        <fullName evidence="6">DNA/RNA-binding domain-containing protein</fullName>
    </recommendedName>
</protein>
<dbReference type="GO" id="GO:0042162">
    <property type="term" value="F:telomeric DNA binding"/>
    <property type="evidence" value="ECO:0007669"/>
    <property type="project" value="TreeGrafter"/>
</dbReference>
<dbReference type="EMBL" id="CP093350">
    <property type="protein sequence ID" value="WOH11861.1"/>
    <property type="molecule type" value="Genomic_DNA"/>
</dbReference>
<evidence type="ECO:0000313" key="4">
    <source>
        <dbReference type="EMBL" id="WOH11861.1"/>
    </source>
</evidence>
<dbReference type="Pfam" id="PF10374">
    <property type="entry name" value="EST1"/>
    <property type="match status" value="1"/>
</dbReference>
<keyword evidence="1" id="KW-0677">Repeat</keyword>